<evidence type="ECO:0000313" key="3">
    <source>
        <dbReference type="EMBL" id="PVD38686.1"/>
    </source>
</evidence>
<keyword evidence="4" id="KW-1185">Reference proteome</keyword>
<comment type="caution">
    <text evidence="3">The sequence shown here is derived from an EMBL/GenBank/DDBJ whole genome shotgun (WGS) entry which is preliminary data.</text>
</comment>
<protein>
    <recommendedName>
        <fullName evidence="2">ITPR-interacting domain-containing protein</fullName>
    </recommendedName>
</protein>
<dbReference type="PANTHER" id="PTHR17469">
    <property type="entry name" value="SPERM SPECIFIC ANTIGEN 2-RELATED"/>
    <property type="match status" value="1"/>
</dbReference>
<name>A0A2T7PZ33_POMCA</name>
<dbReference type="SMART" id="SM01257">
    <property type="entry name" value="KRAP_IP3R_bind"/>
    <property type="match status" value="1"/>
</dbReference>
<organism evidence="3 4">
    <name type="scientific">Pomacea canaliculata</name>
    <name type="common">Golden apple snail</name>
    <dbReference type="NCBI Taxonomy" id="400727"/>
    <lineage>
        <taxon>Eukaryota</taxon>
        <taxon>Metazoa</taxon>
        <taxon>Spiralia</taxon>
        <taxon>Lophotrochozoa</taxon>
        <taxon>Mollusca</taxon>
        <taxon>Gastropoda</taxon>
        <taxon>Caenogastropoda</taxon>
        <taxon>Architaenioglossa</taxon>
        <taxon>Ampullarioidea</taxon>
        <taxon>Ampullariidae</taxon>
        <taxon>Pomacea</taxon>
    </lineage>
</organism>
<feature type="compositionally biased region" description="Basic and acidic residues" evidence="1">
    <location>
        <begin position="264"/>
        <end position="288"/>
    </location>
</feature>
<feature type="region of interest" description="Disordered" evidence="1">
    <location>
        <begin position="29"/>
        <end position="53"/>
    </location>
</feature>
<evidence type="ECO:0000313" key="4">
    <source>
        <dbReference type="Proteomes" id="UP000245119"/>
    </source>
</evidence>
<dbReference type="OrthoDB" id="10035684at2759"/>
<dbReference type="AlphaFoldDB" id="A0A2T7PZ33"/>
<accession>A0A2T7PZ33</accession>
<feature type="region of interest" description="Disordered" evidence="1">
    <location>
        <begin position="264"/>
        <end position="289"/>
    </location>
</feature>
<proteinExistence type="predicted"/>
<dbReference type="EMBL" id="PZQS01000001">
    <property type="protein sequence ID" value="PVD38686.1"/>
    <property type="molecule type" value="Genomic_DNA"/>
</dbReference>
<gene>
    <name evidence="3" type="ORF">C0Q70_01306</name>
</gene>
<dbReference type="GO" id="GO:0005102">
    <property type="term" value="F:signaling receptor binding"/>
    <property type="evidence" value="ECO:0007669"/>
    <property type="project" value="InterPro"/>
</dbReference>
<feature type="region of interest" description="Disordered" evidence="1">
    <location>
        <begin position="1024"/>
        <end position="1045"/>
    </location>
</feature>
<dbReference type="InterPro" id="IPR029325">
    <property type="entry name" value="ITPR-bd"/>
</dbReference>
<dbReference type="PANTHER" id="PTHR17469:SF15">
    <property type="entry name" value="ITPR-INTERACTING DOMAIN-CONTAINING PROTEIN"/>
    <property type="match status" value="1"/>
</dbReference>
<evidence type="ECO:0000259" key="2">
    <source>
        <dbReference type="SMART" id="SM01257"/>
    </source>
</evidence>
<dbReference type="Pfam" id="PF14722">
    <property type="entry name" value="KRAP_IP3R_bind"/>
    <property type="match status" value="1"/>
</dbReference>
<dbReference type="InterPro" id="IPR043444">
    <property type="entry name" value="TESPA1-like"/>
</dbReference>
<feature type="domain" description="ITPR-interacting" evidence="2">
    <location>
        <begin position="87"/>
        <end position="245"/>
    </location>
</feature>
<reference evidence="3 4" key="1">
    <citation type="submission" date="2018-04" db="EMBL/GenBank/DDBJ databases">
        <title>The genome of golden apple snail Pomacea canaliculata provides insight into stress tolerance and invasive adaptation.</title>
        <authorList>
            <person name="Liu C."/>
            <person name="Liu B."/>
            <person name="Ren Y."/>
            <person name="Zhang Y."/>
            <person name="Wang H."/>
            <person name="Li S."/>
            <person name="Jiang F."/>
            <person name="Yin L."/>
            <person name="Zhang G."/>
            <person name="Qian W."/>
            <person name="Fan W."/>
        </authorList>
    </citation>
    <scope>NUCLEOTIDE SEQUENCE [LARGE SCALE GENOMIC DNA]</scope>
    <source>
        <strain evidence="3">SZHN2017</strain>
        <tissue evidence="3">Muscle</tissue>
    </source>
</reference>
<evidence type="ECO:0000256" key="1">
    <source>
        <dbReference type="SAM" id="MobiDB-lite"/>
    </source>
</evidence>
<sequence length="1045" mass="116304">MNIHCVAACQGGREGELGHLPYESLERQLSEDQDQGNSVKAADHDDELPLGSEANNLRQCGQEASSRSGGEPFQDKRLLWLRQNGGQIPNSGWTSFNSELSNLTSGSSANSVEWLLQERQADPEQVLLNLGFGGGLSQSAPMFTRIPERFLQAQNAPVRDEVPLEGNEVAVQQNSSRGASGWQTARSLSAAMFGIKMLSSLQQSSSMGILGSVASSTTGSPPCVTPPGKARSVLHPDNQRALALRGFYGDNLPEGLEVEFSNKREVREEKEDDSLVGKSAEDKRKRGMDYQQDSMIKSVDFSTTTESTDIFSGEPVPNIEDLYFPEQSQSNTQITNYRKKVTEKLMADLSNDDNYFVSPPSSRQTTVEKSAIQTQAGVEQFQRELNETDMDTDVDDMVVTQHGVSNSVSIVVSQERSPSECSVKPPTPEGINFLSIVNIAVDRLSDSGSDYTLVDHQSNSDLEQGPILYHRKDSVLNAELDENDNLPDTLPIQEDYSSSVLLSSTLMVSHLGSSCESSTTQKSTCTLVNNMVVEHSPHDLPTLPKFPLMEGKENVEPLQTSDGASFKQHQAKDGARYISWCYVPLQRRADNSSTQTEKRLSGSKAFVLGKTRVSVVVPSNDKPVNIAVAGVLKKSGHQVKNESSLFTELTLANAHRGEQLNTPHHAAAASVLPPSVLQSSGDNLEAVDDIHGREDEFEESVRASWWHTSDPSEPLRHTVYSKEKRQQRHCFSEGDEVDGGSAASLGPSSVYSCASTNESITSGVGSDVLDCQKLMKLINQPTSFKGRKTCFVHYKPKRHMRDWPNLVKKKRLQEETRLAQYAVQKFKTELSIMETSLMVKYQMAYDEMSQADREDVEEVQCLWGEVRQQVTETEHLLSARMKAVSNGNDSFSFLAHIDVLHRLMDLLKEQMFQIQTSCTREEEEEDMQRLAEEQSYGSLFQNRHASSWADMVHPPFMKGGFSSSLSYQSLLSPHFPAAPYQELRNSLLSEVRHELRNSLQLLQFDIKERESEIHRLQSQLLARKSKFSTPRSQSGLRFPRRETNV</sequence>
<dbReference type="Proteomes" id="UP000245119">
    <property type="component" value="Linkage Group LG1"/>
</dbReference>